<keyword evidence="2" id="KW-1185">Reference proteome</keyword>
<protein>
    <submittedName>
        <fullName evidence="1">Esterase family protein</fullName>
    </submittedName>
</protein>
<dbReference type="Proteomes" id="UP000505355">
    <property type="component" value="Chromosome"/>
</dbReference>
<accession>A0A7D4TM47</accession>
<dbReference type="SUPFAM" id="SSF53474">
    <property type="entry name" value="alpha/beta-Hydrolases"/>
    <property type="match status" value="1"/>
</dbReference>
<dbReference type="InterPro" id="IPR050583">
    <property type="entry name" value="Mycobacterial_A85_antigen"/>
</dbReference>
<name>A0A7D4TM47_9SPHI</name>
<dbReference type="InterPro" id="IPR000801">
    <property type="entry name" value="Esterase-like"/>
</dbReference>
<dbReference type="AlphaFoldDB" id="A0A7D4TM47"/>
<dbReference type="Gene3D" id="3.40.50.1820">
    <property type="entry name" value="alpha/beta hydrolase"/>
    <property type="match status" value="1"/>
</dbReference>
<evidence type="ECO:0000313" key="1">
    <source>
        <dbReference type="EMBL" id="QKJ28834.1"/>
    </source>
</evidence>
<dbReference type="EMBL" id="CP054139">
    <property type="protein sequence ID" value="QKJ28834.1"/>
    <property type="molecule type" value="Genomic_DNA"/>
</dbReference>
<organism evidence="1 2">
    <name type="scientific">Mucilaginibacter mali</name>
    <dbReference type="NCBI Taxonomy" id="2740462"/>
    <lineage>
        <taxon>Bacteria</taxon>
        <taxon>Pseudomonadati</taxon>
        <taxon>Bacteroidota</taxon>
        <taxon>Sphingobacteriia</taxon>
        <taxon>Sphingobacteriales</taxon>
        <taxon>Sphingobacteriaceae</taxon>
        <taxon>Mucilaginibacter</taxon>
    </lineage>
</organism>
<dbReference type="PANTHER" id="PTHR48098:SF3">
    <property type="entry name" value="IRON(III) ENTEROBACTIN ESTERASE"/>
    <property type="match status" value="1"/>
</dbReference>
<gene>
    <name evidence="1" type="ORF">HQ865_03365</name>
</gene>
<proteinExistence type="predicted"/>
<evidence type="ECO:0000313" key="2">
    <source>
        <dbReference type="Proteomes" id="UP000505355"/>
    </source>
</evidence>
<reference evidence="1 2" key="1">
    <citation type="submission" date="2020-05" db="EMBL/GenBank/DDBJ databases">
        <title>Mucilaginibacter mali sp. nov.</title>
        <authorList>
            <person name="Kim H.S."/>
            <person name="Lee K.C."/>
            <person name="Suh M.K."/>
            <person name="Kim J.-S."/>
            <person name="Han K.-I."/>
            <person name="Eom M.K."/>
            <person name="Shin Y.K."/>
            <person name="Lee J.-S."/>
        </authorList>
    </citation>
    <scope>NUCLEOTIDE SEQUENCE [LARGE SCALE GENOMIC DNA]</scope>
    <source>
        <strain evidence="1 2">G2-14</strain>
    </source>
</reference>
<dbReference type="InterPro" id="IPR029058">
    <property type="entry name" value="AB_hydrolase_fold"/>
</dbReference>
<dbReference type="KEGG" id="mmab:HQ865_03365"/>
<dbReference type="RefSeq" id="WP_173413532.1">
    <property type="nucleotide sequence ID" value="NZ_CP054139.1"/>
</dbReference>
<dbReference type="PANTHER" id="PTHR48098">
    <property type="entry name" value="ENTEROCHELIN ESTERASE-RELATED"/>
    <property type="match status" value="1"/>
</dbReference>
<dbReference type="Pfam" id="PF00756">
    <property type="entry name" value="Esterase"/>
    <property type="match status" value="1"/>
</dbReference>
<sequence>MNRNYLQWYSPALQKNMELLVFGHSGDSILFFPARMGRFYDYENWRVIEAMRPKIENGSVQIYCIDSNDRESFYDPVAHPYYRIQRQIQYEHYILDEVLPFIKTKNHDAPIVAAGCSLGAYHAVNTALRHPGIFKKVVAMSGRYDLTRQIGHYNDLLGNYWDENIYFNMPLQYLPNLTDENLLRELSHTDLVLVVGNEDVVKDSNTALHQLLISKGINSTMYLWEHEAHQARAWRQMVAIYL</sequence>